<sequence>MRPFLSSMYMHATWFQIAVLSLMRPVGTGASSVLYLRSQFCANAPHNVAGSPYHPRSFPLYKPAYHASTPRRDSQAVIWCAPNPNSQTYVTIRMVAVAVGVPYLLNQAIQETGSIIRTHGDGLAGANGLYSVRGSNGLDLFAWDADNHQLTWGVLREACMALFDYMRRNDDFGSARFEVYDGNHKVGEGMIS</sequence>
<evidence type="ECO:0000256" key="1">
    <source>
        <dbReference type="SAM" id="SignalP"/>
    </source>
</evidence>
<accession>A0A5M8PC14</accession>
<feature type="chain" id="PRO_5024422689" evidence="1">
    <location>
        <begin position="30"/>
        <end position="192"/>
    </location>
</feature>
<name>A0A5M8PC14_9LECA</name>
<evidence type="ECO:0000313" key="2">
    <source>
        <dbReference type="EMBL" id="KAA6406478.1"/>
    </source>
</evidence>
<reference evidence="2 3" key="1">
    <citation type="submission" date="2019-09" db="EMBL/GenBank/DDBJ databases">
        <title>The hologenome of the rock-dwelling lichen Lasallia pustulata.</title>
        <authorList>
            <person name="Greshake Tzovaras B."/>
            <person name="Segers F."/>
            <person name="Bicker A."/>
            <person name="Dal Grande F."/>
            <person name="Otte J."/>
            <person name="Hankeln T."/>
            <person name="Schmitt I."/>
            <person name="Ebersberger I."/>
        </authorList>
    </citation>
    <scope>NUCLEOTIDE SEQUENCE [LARGE SCALE GENOMIC DNA]</scope>
    <source>
        <strain evidence="2">A1-1</strain>
    </source>
</reference>
<evidence type="ECO:0000313" key="3">
    <source>
        <dbReference type="Proteomes" id="UP000324767"/>
    </source>
</evidence>
<comment type="caution">
    <text evidence="2">The sequence shown here is derived from an EMBL/GenBank/DDBJ whole genome shotgun (WGS) entry which is preliminary data.</text>
</comment>
<dbReference type="AlphaFoldDB" id="A0A5M8PC14"/>
<organism evidence="2 3">
    <name type="scientific">Lasallia pustulata</name>
    <dbReference type="NCBI Taxonomy" id="136370"/>
    <lineage>
        <taxon>Eukaryota</taxon>
        <taxon>Fungi</taxon>
        <taxon>Dikarya</taxon>
        <taxon>Ascomycota</taxon>
        <taxon>Pezizomycotina</taxon>
        <taxon>Lecanoromycetes</taxon>
        <taxon>OSLEUM clade</taxon>
        <taxon>Umbilicariomycetidae</taxon>
        <taxon>Umbilicariales</taxon>
        <taxon>Umbilicariaceae</taxon>
        <taxon>Lasallia</taxon>
    </lineage>
</organism>
<proteinExistence type="predicted"/>
<dbReference type="Proteomes" id="UP000324767">
    <property type="component" value="Unassembled WGS sequence"/>
</dbReference>
<protein>
    <submittedName>
        <fullName evidence="2">Uncharacterized protein</fullName>
    </submittedName>
</protein>
<keyword evidence="1" id="KW-0732">Signal</keyword>
<gene>
    <name evidence="2" type="ORF">FRX48_09749</name>
</gene>
<dbReference type="EMBL" id="VXIT01000027">
    <property type="protein sequence ID" value="KAA6406478.1"/>
    <property type="molecule type" value="Genomic_DNA"/>
</dbReference>
<feature type="signal peptide" evidence="1">
    <location>
        <begin position="1"/>
        <end position="29"/>
    </location>
</feature>